<dbReference type="GO" id="GO:0016787">
    <property type="term" value="F:hydrolase activity"/>
    <property type="evidence" value="ECO:0007669"/>
    <property type="project" value="UniProtKB-KW"/>
</dbReference>
<keyword evidence="3" id="KW-0238">DNA-binding</keyword>
<proteinExistence type="inferred from homology"/>
<accession>A0ABT2I714</accession>
<organism evidence="5 6">
    <name type="scientific">Novosphingobium mangrovi</name>
    <name type="common">ex Huang et al. 2023</name>
    <dbReference type="NCBI Taxonomy" id="2976432"/>
    <lineage>
        <taxon>Bacteria</taxon>
        <taxon>Pseudomonadati</taxon>
        <taxon>Pseudomonadota</taxon>
        <taxon>Alphaproteobacteria</taxon>
        <taxon>Sphingomonadales</taxon>
        <taxon>Sphingomonadaceae</taxon>
        <taxon>Novosphingobium</taxon>
    </lineage>
</organism>
<dbReference type="EMBL" id="JANZXA010000009">
    <property type="protein sequence ID" value="MCT2400597.1"/>
    <property type="molecule type" value="Genomic_DNA"/>
</dbReference>
<name>A0ABT2I714_9SPHN</name>
<dbReference type="EC" id="3.1.21.-" evidence="5"/>
<evidence type="ECO:0000256" key="3">
    <source>
        <dbReference type="ARBA" id="ARBA00023125"/>
    </source>
</evidence>
<evidence type="ECO:0000256" key="2">
    <source>
        <dbReference type="ARBA" id="ARBA00022747"/>
    </source>
</evidence>
<evidence type="ECO:0000313" key="5">
    <source>
        <dbReference type="EMBL" id="MCT2400597.1"/>
    </source>
</evidence>
<keyword evidence="5" id="KW-0255">Endonuclease</keyword>
<keyword evidence="2" id="KW-0680">Restriction system</keyword>
<dbReference type="PANTHER" id="PTHR30408">
    <property type="entry name" value="TYPE-1 RESTRICTION ENZYME ECOKI SPECIFICITY PROTEIN"/>
    <property type="match status" value="1"/>
</dbReference>
<dbReference type="SUPFAM" id="SSF116734">
    <property type="entry name" value="DNA methylase specificity domain"/>
    <property type="match status" value="2"/>
</dbReference>
<comment type="similarity">
    <text evidence="1">Belongs to the type-I restriction system S methylase family.</text>
</comment>
<dbReference type="PANTHER" id="PTHR30408:SF12">
    <property type="entry name" value="TYPE I RESTRICTION ENZYME MJAVIII SPECIFICITY SUBUNIT"/>
    <property type="match status" value="1"/>
</dbReference>
<gene>
    <name evidence="5" type="ORF">NZK81_13640</name>
</gene>
<reference evidence="5" key="1">
    <citation type="submission" date="2022-09" db="EMBL/GenBank/DDBJ databases">
        <title>Novosphingobium sp. Nov., a polycyclic aromatic hydrocarbon-degrading bacterium isolated form mangrove sediments in HongKong.</title>
        <authorList>
            <person name="Hu Z."/>
        </authorList>
    </citation>
    <scope>NUCLEOTIDE SEQUENCE</scope>
    <source>
        <strain evidence="5">HK4-1</strain>
    </source>
</reference>
<keyword evidence="5" id="KW-0378">Hydrolase</keyword>
<dbReference type="Proteomes" id="UP001165583">
    <property type="component" value="Unassembled WGS sequence"/>
</dbReference>
<evidence type="ECO:0000259" key="4">
    <source>
        <dbReference type="Pfam" id="PF01420"/>
    </source>
</evidence>
<dbReference type="CDD" id="cd17524">
    <property type="entry name" value="RMtype1_S_EcoUTORF5051P-TRD2-CR2_like"/>
    <property type="match status" value="1"/>
</dbReference>
<sequence>MADFVQYGISKRANTDGLGVPMIRMNNLQPLGWDFSDLKHIELSHSDLEKYRLEKGDILFNRTNSKELVGKCEVFSEDGDWVFASYLIRVRLDTSRVLPEFVSAFLNTDAGRMQIDQVSRQIAGMSNVNAEELKELEIPLPSLADQKSILNDLRQALNERDQLLTEARHRLASIQQIITKEIGVGEKIHGQKVFGITRSELLSSLNPERYAVLPIENQLGGQQSVADAGEIIQKKVFANKKYPGERVAWLRIDDLENEPIGVEKLRYELSEEITGALIEVQEGDLLVARLGPTILNGKAVLAPSAKVPILASPEFHVLRSNKNWNSTFLLWLIKTATYRSIMYGRSRGGTPSRYRLSSDDFASIPLPSISLPKQEEVADACQREVMLSISSRLRANEIWQSARVRFEIQLLGEIPA</sequence>
<keyword evidence="6" id="KW-1185">Reference proteome</keyword>
<dbReference type="Gene3D" id="3.90.220.20">
    <property type="entry name" value="DNA methylase specificity domains"/>
    <property type="match status" value="2"/>
</dbReference>
<dbReference type="RefSeq" id="WP_260046675.1">
    <property type="nucleotide sequence ID" value="NZ_JANZXA010000009.1"/>
</dbReference>
<dbReference type="GO" id="GO:0004519">
    <property type="term" value="F:endonuclease activity"/>
    <property type="evidence" value="ECO:0007669"/>
    <property type="project" value="UniProtKB-KW"/>
</dbReference>
<evidence type="ECO:0000313" key="6">
    <source>
        <dbReference type="Proteomes" id="UP001165583"/>
    </source>
</evidence>
<dbReference type="Pfam" id="PF01420">
    <property type="entry name" value="Methylase_S"/>
    <property type="match status" value="1"/>
</dbReference>
<comment type="caution">
    <text evidence="5">The sequence shown here is derived from an EMBL/GenBank/DDBJ whole genome shotgun (WGS) entry which is preliminary data.</text>
</comment>
<dbReference type="InterPro" id="IPR000055">
    <property type="entry name" value="Restrct_endonuc_typeI_TRD"/>
</dbReference>
<dbReference type="InterPro" id="IPR044946">
    <property type="entry name" value="Restrct_endonuc_typeI_TRD_sf"/>
</dbReference>
<protein>
    <submittedName>
        <fullName evidence="5">Restriction endonuclease subunit S</fullName>
        <ecNumber evidence="5">3.1.21.-</ecNumber>
    </submittedName>
</protein>
<dbReference type="InterPro" id="IPR052021">
    <property type="entry name" value="Type-I_RS_S_subunit"/>
</dbReference>
<keyword evidence="5" id="KW-0540">Nuclease</keyword>
<feature type="domain" description="Type I restriction modification DNA specificity" evidence="4">
    <location>
        <begin position="11"/>
        <end position="158"/>
    </location>
</feature>
<evidence type="ECO:0000256" key="1">
    <source>
        <dbReference type="ARBA" id="ARBA00010923"/>
    </source>
</evidence>